<dbReference type="STRING" id="1071382.H2AQT5"/>
<dbReference type="Pfam" id="PF07823">
    <property type="entry name" value="CPDase"/>
    <property type="match status" value="1"/>
</dbReference>
<evidence type="ECO:0000256" key="2">
    <source>
        <dbReference type="ARBA" id="ARBA00006037"/>
    </source>
</evidence>
<accession>H2AQT5</accession>
<dbReference type="eggNOG" id="ENOG502RY6J">
    <property type="taxonomic scope" value="Eukaryota"/>
</dbReference>
<evidence type="ECO:0000256" key="4">
    <source>
        <dbReference type="ARBA" id="ARBA00014478"/>
    </source>
</evidence>
<dbReference type="GO" id="GO:0009187">
    <property type="term" value="P:cyclic nucleotide metabolic process"/>
    <property type="evidence" value="ECO:0007669"/>
    <property type="project" value="EnsemblFungi"/>
</dbReference>
<dbReference type="EC" id="3.1.4.37" evidence="3"/>
<reference evidence="5 6" key="1">
    <citation type="journal article" date="2011" name="Proc. Natl. Acad. Sci. U.S.A.">
        <title>Evolutionary erosion of yeast sex chromosomes by mating-type switching accidents.</title>
        <authorList>
            <person name="Gordon J.L."/>
            <person name="Armisen D."/>
            <person name="Proux-Wera E."/>
            <person name="Oheigeartaigh S.S."/>
            <person name="Byrne K.P."/>
            <person name="Wolfe K.H."/>
        </authorList>
    </citation>
    <scope>NUCLEOTIDE SEQUENCE [LARGE SCALE GENOMIC DNA]</scope>
    <source>
        <strain evidence="6">ATCC 22294 / BCRC 22015 / CBS 2517 / CECT 1963 / NBRC 1671 / NRRL Y-8276</strain>
    </source>
</reference>
<dbReference type="GO" id="GO:0004113">
    <property type="term" value="F:2',3'-cyclic-nucleotide 3'-phosphodiesterase activity"/>
    <property type="evidence" value="ECO:0007669"/>
    <property type="project" value="UniProtKB-EC"/>
</dbReference>
<comment type="function">
    <text evidence="1">Involved in the metabolism of ADP-ribose 1',2'-cyclic phosphate which is produced as a consequence of tRNA splicing.</text>
</comment>
<comment type="similarity">
    <text evidence="2">Belongs to the 2H phosphoesterase superfamily. CPD1 family.</text>
</comment>
<evidence type="ECO:0000256" key="3">
    <source>
        <dbReference type="ARBA" id="ARBA00012317"/>
    </source>
</evidence>
<dbReference type="RefSeq" id="XP_003955870.1">
    <property type="nucleotide sequence ID" value="XM_003955821.1"/>
</dbReference>
<dbReference type="SUPFAM" id="SSF55144">
    <property type="entry name" value="LigT-like"/>
    <property type="match status" value="1"/>
</dbReference>
<gene>
    <name evidence="5" type="primary">KAFR0B04390</name>
    <name evidence="5" type="ORF">KAFR_0B04390</name>
</gene>
<dbReference type="Gene3D" id="3.90.1140.10">
    <property type="entry name" value="Cyclic phosphodiesterase"/>
    <property type="match status" value="1"/>
</dbReference>
<proteinExistence type="inferred from homology"/>
<name>H2AQT5_KAZAF</name>
<dbReference type="KEGG" id="kaf:KAFR_0B04390"/>
<dbReference type="EMBL" id="HE650822">
    <property type="protein sequence ID" value="CCF56735.1"/>
    <property type="molecule type" value="Genomic_DNA"/>
</dbReference>
<dbReference type="InterPro" id="IPR012386">
    <property type="entry name" value="Cyclic-nucl_3Pdiesterase"/>
</dbReference>
<evidence type="ECO:0000313" key="5">
    <source>
        <dbReference type="EMBL" id="CCF56735.1"/>
    </source>
</evidence>
<keyword evidence="6" id="KW-1185">Reference proteome</keyword>
<dbReference type="PANTHER" id="PTHR28141:SF1">
    <property type="entry name" value="2',3'-CYCLIC-NUCLEOTIDE 3'-PHOSPHODIESTERASE"/>
    <property type="match status" value="1"/>
</dbReference>
<evidence type="ECO:0000256" key="1">
    <source>
        <dbReference type="ARBA" id="ARBA00003831"/>
    </source>
</evidence>
<dbReference type="InParanoid" id="H2AQT5"/>
<dbReference type="InterPro" id="IPR009097">
    <property type="entry name" value="Cyclic_Pdiesterase"/>
</dbReference>
<dbReference type="HOGENOM" id="CLU_088289_0_0_1"/>
<dbReference type="GeneID" id="13883275"/>
<dbReference type="AlphaFoldDB" id="H2AQT5"/>
<sequence>MSIALWYCPVPGTYQYEVLKQLIVSLQTIFPTSPLFEPHITLATKLQCENKEKIDEILTSCVAAVQSIKGQLQQSNGTPLVSFDECCINKKFFKKVTLNCNQNKYLVSMARIMQELYSEGDGEDANGTWEPHVSLLYSDVTPISKAFVRIIQQRIEDALDVRLIEDTSIASNEQYKNDIQTKWKFDRKPSLNWNLPGSFKIVRCEGPIGEWMVIGRIDI</sequence>
<evidence type="ECO:0000313" key="6">
    <source>
        <dbReference type="Proteomes" id="UP000005220"/>
    </source>
</evidence>
<dbReference type="OrthoDB" id="514292at2759"/>
<dbReference type="Proteomes" id="UP000005220">
    <property type="component" value="Chromosome 2"/>
</dbReference>
<dbReference type="FunCoup" id="H2AQT5">
    <property type="interactions" value="19"/>
</dbReference>
<organism evidence="5 6">
    <name type="scientific">Kazachstania africana (strain ATCC 22294 / BCRC 22015 / CBS 2517 / CECT 1963 / NBRC 1671 / NRRL Y-8276)</name>
    <name type="common">Yeast</name>
    <name type="synonym">Kluyveromyces africanus</name>
    <dbReference type="NCBI Taxonomy" id="1071382"/>
    <lineage>
        <taxon>Eukaryota</taxon>
        <taxon>Fungi</taxon>
        <taxon>Dikarya</taxon>
        <taxon>Ascomycota</taxon>
        <taxon>Saccharomycotina</taxon>
        <taxon>Saccharomycetes</taxon>
        <taxon>Saccharomycetales</taxon>
        <taxon>Saccharomycetaceae</taxon>
        <taxon>Kazachstania</taxon>
    </lineage>
</organism>
<protein>
    <recommendedName>
        <fullName evidence="4">2',3'-cyclic-nucleotide 3'-phosphodiesterase</fullName>
        <ecNumber evidence="3">3.1.4.37</ecNumber>
    </recommendedName>
</protein>
<dbReference type="PANTHER" id="PTHR28141">
    <property type="entry name" value="2',3'-CYCLIC-NUCLEOTIDE 3'-PHOSPHODIESTERASE"/>
    <property type="match status" value="1"/>
</dbReference>